<gene>
    <name evidence="8" type="ORF">LCGC14_0180720</name>
</gene>
<dbReference type="GO" id="GO:0005506">
    <property type="term" value="F:iron ion binding"/>
    <property type="evidence" value="ECO:0007669"/>
    <property type="project" value="InterPro"/>
</dbReference>
<dbReference type="InterPro" id="IPR014307">
    <property type="entry name" value="Xanthine_DH_ssu"/>
</dbReference>
<dbReference type="InterPro" id="IPR016166">
    <property type="entry name" value="FAD-bd_PCMH"/>
</dbReference>
<dbReference type="SUPFAM" id="SSF54292">
    <property type="entry name" value="2Fe-2S ferredoxin-like"/>
    <property type="match status" value="1"/>
</dbReference>
<evidence type="ECO:0000256" key="5">
    <source>
        <dbReference type="ARBA" id="ARBA00023004"/>
    </source>
</evidence>
<keyword evidence="1" id="KW-0285">Flavoprotein</keyword>
<evidence type="ECO:0000313" key="8">
    <source>
        <dbReference type="EMBL" id="KKN95259.1"/>
    </source>
</evidence>
<dbReference type="InterPro" id="IPR002346">
    <property type="entry name" value="Mopterin_DH_FAD-bd"/>
</dbReference>
<dbReference type="Gene3D" id="3.30.390.50">
    <property type="entry name" value="CO dehydrogenase flavoprotein, C-terminal domain"/>
    <property type="match status" value="1"/>
</dbReference>
<evidence type="ECO:0000256" key="4">
    <source>
        <dbReference type="ARBA" id="ARBA00023002"/>
    </source>
</evidence>
<dbReference type="GO" id="GO:0051537">
    <property type="term" value="F:2 iron, 2 sulfur cluster binding"/>
    <property type="evidence" value="ECO:0007669"/>
    <property type="project" value="InterPro"/>
</dbReference>
<dbReference type="Gene3D" id="3.30.43.10">
    <property type="entry name" value="Uridine Diphospho-n-acetylenolpyruvylglucosamine Reductase, domain 2"/>
    <property type="match status" value="1"/>
</dbReference>
<dbReference type="Gene3D" id="3.10.20.30">
    <property type="match status" value="1"/>
</dbReference>
<dbReference type="GO" id="GO:0071949">
    <property type="term" value="F:FAD binding"/>
    <property type="evidence" value="ECO:0007669"/>
    <property type="project" value="InterPro"/>
</dbReference>
<protein>
    <recommendedName>
        <fullName evidence="9">FAD-binding PCMH-type domain-containing protein</fullName>
    </recommendedName>
</protein>
<sequence>MIEFYLNGQSQKLDQTDPNLSILDWLRTKMRLNGTKEGCASGDCGACTVLLGSLDPQGEWQYAAMNSCIGLIGALHGKHLITVDALQREPAHPVQTAMVECNGSQCGFCTPGIVMSLVGLHQQVAAAGQHANAHQLMEALAGNLCRCTGYRPIIEAGARSIVDSVQQWDGSALFSPQPNAAFMAAREQSAVLQDEAGNSFTAPLSLAALRELLIAQPQARLVAGSTDLALEITQQLKSLPQLVSVEQVAELQQLEQDDENLTIGSALTYAQFGPLLNQNWPAFAPMLERLGSLQIRNRATLGGNIGNASPIGDMPPPLIALGAEVQLDSQNGIRWLALQDYFLDYKKTVLQPGEFIRAVRVPKPAANERLFIYKISKRLDDDISAVLAAFWLRLDGEKIEDCRLAYGGMAGIPKRALAAETALRGQTFDESAIAAAAAALSQDFKPMSDVRASATYRLEVAGNLLRRALYEHRAAPTGGAALTVTDYA</sequence>
<dbReference type="InterPro" id="IPR006058">
    <property type="entry name" value="2Fe2S_fd_BS"/>
</dbReference>
<evidence type="ECO:0000259" key="6">
    <source>
        <dbReference type="PROSITE" id="PS51085"/>
    </source>
</evidence>
<reference evidence="8" key="1">
    <citation type="journal article" date="2015" name="Nature">
        <title>Complex archaea that bridge the gap between prokaryotes and eukaryotes.</title>
        <authorList>
            <person name="Spang A."/>
            <person name="Saw J.H."/>
            <person name="Jorgensen S.L."/>
            <person name="Zaremba-Niedzwiedzka K."/>
            <person name="Martijn J."/>
            <person name="Lind A.E."/>
            <person name="van Eijk R."/>
            <person name="Schleper C."/>
            <person name="Guy L."/>
            <person name="Ettema T.J."/>
        </authorList>
    </citation>
    <scope>NUCLEOTIDE SEQUENCE</scope>
</reference>
<proteinExistence type="predicted"/>
<dbReference type="Pfam" id="PF01799">
    <property type="entry name" value="Fer2_2"/>
    <property type="match status" value="1"/>
</dbReference>
<dbReference type="GO" id="GO:0004854">
    <property type="term" value="F:xanthine dehydrogenase activity"/>
    <property type="evidence" value="ECO:0007669"/>
    <property type="project" value="InterPro"/>
</dbReference>
<dbReference type="InterPro" id="IPR036683">
    <property type="entry name" value="CO_DH_flav_C_dom_sf"/>
</dbReference>
<dbReference type="InterPro" id="IPR016208">
    <property type="entry name" value="Ald_Oxase/xanthine_DH-like"/>
</dbReference>
<dbReference type="InterPro" id="IPR036884">
    <property type="entry name" value="2Fe-2S-bd_dom_sf"/>
</dbReference>
<evidence type="ECO:0000256" key="1">
    <source>
        <dbReference type="ARBA" id="ARBA00022630"/>
    </source>
</evidence>
<dbReference type="SMART" id="SM01092">
    <property type="entry name" value="CO_deh_flav_C"/>
    <property type="match status" value="1"/>
</dbReference>
<evidence type="ECO:0000256" key="3">
    <source>
        <dbReference type="ARBA" id="ARBA00022827"/>
    </source>
</evidence>
<dbReference type="PIRSF" id="PIRSF036557">
    <property type="entry name" value="XdhA_RC"/>
    <property type="match status" value="1"/>
</dbReference>
<dbReference type="Gene3D" id="1.10.150.120">
    <property type="entry name" value="[2Fe-2S]-binding domain"/>
    <property type="match status" value="1"/>
</dbReference>
<dbReference type="PROSITE" id="PS00197">
    <property type="entry name" value="2FE2S_FER_1"/>
    <property type="match status" value="1"/>
</dbReference>
<dbReference type="PANTHER" id="PTHR45444">
    <property type="entry name" value="XANTHINE DEHYDROGENASE"/>
    <property type="match status" value="1"/>
</dbReference>
<dbReference type="InterPro" id="IPR002888">
    <property type="entry name" value="2Fe-2S-bd"/>
</dbReference>
<evidence type="ECO:0000256" key="2">
    <source>
        <dbReference type="ARBA" id="ARBA00022723"/>
    </source>
</evidence>
<feature type="domain" description="2Fe-2S ferredoxin-type" evidence="6">
    <location>
        <begin position="1"/>
        <end position="86"/>
    </location>
</feature>
<dbReference type="InterPro" id="IPR036010">
    <property type="entry name" value="2Fe-2S_ferredoxin-like_sf"/>
</dbReference>
<dbReference type="InterPro" id="IPR005107">
    <property type="entry name" value="CO_DH_flav_C"/>
</dbReference>
<keyword evidence="5" id="KW-0408">Iron</keyword>
<dbReference type="SUPFAM" id="SSF56176">
    <property type="entry name" value="FAD-binding/transporter-associated domain-like"/>
    <property type="match status" value="1"/>
</dbReference>
<comment type="caution">
    <text evidence="8">The sequence shown here is derived from an EMBL/GenBank/DDBJ whole genome shotgun (WGS) entry which is preliminary data.</text>
</comment>
<dbReference type="Gene3D" id="3.30.465.10">
    <property type="match status" value="1"/>
</dbReference>
<dbReference type="PROSITE" id="PS51387">
    <property type="entry name" value="FAD_PCMH"/>
    <property type="match status" value="1"/>
</dbReference>
<dbReference type="InterPro" id="IPR001041">
    <property type="entry name" value="2Fe-2S_ferredoxin-type"/>
</dbReference>
<dbReference type="SUPFAM" id="SSF47741">
    <property type="entry name" value="CO dehydrogenase ISP C-domain like"/>
    <property type="match status" value="1"/>
</dbReference>
<dbReference type="SUPFAM" id="SSF55447">
    <property type="entry name" value="CO dehydrogenase flavoprotein C-terminal domain-like"/>
    <property type="match status" value="1"/>
</dbReference>
<accession>A0A0F9UUA8</accession>
<organism evidence="8">
    <name type="scientific">marine sediment metagenome</name>
    <dbReference type="NCBI Taxonomy" id="412755"/>
    <lineage>
        <taxon>unclassified sequences</taxon>
        <taxon>metagenomes</taxon>
        <taxon>ecological metagenomes</taxon>
    </lineage>
</organism>
<dbReference type="InterPro" id="IPR012675">
    <property type="entry name" value="Beta-grasp_dom_sf"/>
</dbReference>
<dbReference type="NCBIfam" id="TIGR02963">
    <property type="entry name" value="xanthine_xdhA"/>
    <property type="match status" value="1"/>
</dbReference>
<keyword evidence="4" id="KW-0560">Oxidoreductase</keyword>
<dbReference type="AlphaFoldDB" id="A0A0F9UUA8"/>
<keyword evidence="3" id="KW-0274">FAD</keyword>
<feature type="domain" description="FAD-binding PCMH-type" evidence="7">
    <location>
        <begin position="192"/>
        <end position="366"/>
    </location>
</feature>
<name>A0A0F9UUA8_9ZZZZ</name>
<evidence type="ECO:0008006" key="9">
    <source>
        <dbReference type="Google" id="ProtNLM"/>
    </source>
</evidence>
<dbReference type="InterPro" id="IPR016167">
    <property type="entry name" value="FAD-bd_PCMH_sub1"/>
</dbReference>
<dbReference type="PANTHER" id="PTHR45444:SF3">
    <property type="entry name" value="XANTHINE DEHYDROGENASE"/>
    <property type="match status" value="1"/>
</dbReference>
<keyword evidence="2" id="KW-0479">Metal-binding</keyword>
<dbReference type="InterPro" id="IPR012175">
    <property type="entry name" value="Xanth_DH_ssu_bac"/>
</dbReference>
<evidence type="ECO:0000259" key="7">
    <source>
        <dbReference type="PROSITE" id="PS51387"/>
    </source>
</evidence>
<dbReference type="CDD" id="cd00207">
    <property type="entry name" value="fer2"/>
    <property type="match status" value="1"/>
</dbReference>
<dbReference type="Pfam" id="PF03450">
    <property type="entry name" value="CO_deh_flav_C"/>
    <property type="match status" value="1"/>
</dbReference>
<dbReference type="Pfam" id="PF00941">
    <property type="entry name" value="FAD_binding_5"/>
    <property type="match status" value="1"/>
</dbReference>
<dbReference type="EMBL" id="LAZR01000072">
    <property type="protein sequence ID" value="KKN95259.1"/>
    <property type="molecule type" value="Genomic_DNA"/>
</dbReference>
<dbReference type="InterPro" id="IPR016169">
    <property type="entry name" value="FAD-bd_PCMH_sub2"/>
</dbReference>
<dbReference type="InterPro" id="IPR036318">
    <property type="entry name" value="FAD-bd_PCMH-like_sf"/>
</dbReference>
<dbReference type="PROSITE" id="PS51085">
    <property type="entry name" value="2FE2S_FER_2"/>
    <property type="match status" value="1"/>
</dbReference>